<name>A0A942V2R8_9FIRM</name>
<feature type="domain" description="LysM" evidence="2">
    <location>
        <begin position="95"/>
        <end position="138"/>
    </location>
</feature>
<dbReference type="Gene3D" id="1.10.101.10">
    <property type="entry name" value="PGBD-like superfamily/PGBD"/>
    <property type="match status" value="1"/>
</dbReference>
<dbReference type="InterPro" id="IPR002477">
    <property type="entry name" value="Peptidoglycan-bd-like"/>
</dbReference>
<dbReference type="PROSITE" id="PS51782">
    <property type="entry name" value="LYSM"/>
    <property type="match status" value="2"/>
</dbReference>
<evidence type="ECO:0000259" key="2">
    <source>
        <dbReference type="PROSITE" id="PS51782"/>
    </source>
</evidence>
<dbReference type="EMBL" id="WSFT01000039">
    <property type="protein sequence ID" value="MBS4538907.1"/>
    <property type="molecule type" value="Genomic_DNA"/>
</dbReference>
<dbReference type="InterPro" id="IPR009045">
    <property type="entry name" value="Zn_M74/Hedgehog-like"/>
</dbReference>
<keyword evidence="3" id="KW-0645">Protease</keyword>
<dbReference type="InterPro" id="IPR058193">
    <property type="entry name" value="VanY/YodJ_core_dom"/>
</dbReference>
<protein>
    <submittedName>
        <fullName evidence="3">D-alanyl-D-alanine carboxypeptidase family protein</fullName>
    </submittedName>
</protein>
<reference evidence="3" key="1">
    <citation type="submission" date="2019-12" db="EMBL/GenBank/DDBJ databases">
        <title>Clostridiaceae gen. nov. sp. nov., isolated from sediment in Xinjiang, China.</title>
        <authorList>
            <person name="Zhang R."/>
        </authorList>
    </citation>
    <scope>NUCLEOTIDE SEQUENCE</scope>
    <source>
        <strain evidence="3">D2Q-11</strain>
    </source>
</reference>
<dbReference type="GO" id="GO:0004180">
    <property type="term" value="F:carboxypeptidase activity"/>
    <property type="evidence" value="ECO:0007669"/>
    <property type="project" value="UniProtKB-KW"/>
</dbReference>
<dbReference type="InterPro" id="IPR018392">
    <property type="entry name" value="LysM"/>
</dbReference>
<dbReference type="RefSeq" id="WP_203366832.1">
    <property type="nucleotide sequence ID" value="NZ_WSFT01000039.1"/>
</dbReference>
<gene>
    <name evidence="3" type="ORF">GOQ27_10550</name>
</gene>
<dbReference type="Pfam" id="PF01471">
    <property type="entry name" value="PG_binding_1"/>
    <property type="match status" value="1"/>
</dbReference>
<dbReference type="SUPFAM" id="SSF47090">
    <property type="entry name" value="PGBD-like"/>
    <property type="match status" value="1"/>
</dbReference>
<dbReference type="InterPro" id="IPR036779">
    <property type="entry name" value="LysM_dom_sf"/>
</dbReference>
<keyword evidence="3" id="KW-0378">Hydrolase</keyword>
<evidence type="ECO:0000313" key="3">
    <source>
        <dbReference type="EMBL" id="MBS4538907.1"/>
    </source>
</evidence>
<evidence type="ECO:0000313" key="4">
    <source>
        <dbReference type="Proteomes" id="UP000724672"/>
    </source>
</evidence>
<feature type="domain" description="HTH cro/C1-type" evidence="1">
    <location>
        <begin position="101"/>
        <end position="119"/>
    </location>
</feature>
<dbReference type="CDD" id="cd00118">
    <property type="entry name" value="LysM"/>
    <property type="match status" value="2"/>
</dbReference>
<dbReference type="Proteomes" id="UP000724672">
    <property type="component" value="Unassembled WGS sequence"/>
</dbReference>
<dbReference type="InterPro" id="IPR036365">
    <property type="entry name" value="PGBD-like_sf"/>
</dbReference>
<dbReference type="InterPro" id="IPR001387">
    <property type="entry name" value="Cro/C1-type_HTH"/>
</dbReference>
<dbReference type="Gene3D" id="3.30.1380.10">
    <property type="match status" value="1"/>
</dbReference>
<dbReference type="PANTHER" id="PTHR34385:SF1">
    <property type="entry name" value="PEPTIDOGLYCAN L-ALANYL-D-GLUTAMATE ENDOPEPTIDASE CWLK"/>
    <property type="match status" value="1"/>
</dbReference>
<evidence type="ECO:0000259" key="1">
    <source>
        <dbReference type="PROSITE" id="PS50943"/>
    </source>
</evidence>
<sequence>MYNFIGYKIESDSTLILYLEGDLSEFAKEFNGLEENKSERFEEGILNYVKNNMPNIKFKTVKVMLGPLLIASLPFSSMQAEASSNVEKAQIQQDEAYIVKSGDTLYKIANKFGVDIGELKEINNLSNNMIYPGQKLIIPQNLKGIYIVKYGDTLYEISAKYNISVEELRIHNKLVSNMIYPGDEIYIPSSDILQTIHKLSPGIIRLGHNGEDVKRVQRALNTLGYIIKESGEYDKTTEWAIKDFQSQYYKLMNDGVYGPNTREYLIKAILSDHRIVNNFSNTLVVVNKEYSLPFDYEPENLVIPSVRFTFEEYDEKKLLRHDSASALKELFISAKKEGVILYAQSGYRSYDRQRQIFGIKTMTRGMTEANRFSAKAGESEHQTGLAMDITSESVGFRLSQNFGETKEGKWLKENSYKFGFIIRYPKGKERVTGYQYEPWHIRYVGKDIAKEIDDKELTLEEYMNIK</sequence>
<dbReference type="CDD" id="cd14852">
    <property type="entry name" value="LD-carboxypeptidase"/>
    <property type="match status" value="1"/>
</dbReference>
<dbReference type="InterPro" id="IPR003709">
    <property type="entry name" value="VanY-like_core_dom"/>
</dbReference>
<dbReference type="PROSITE" id="PS50943">
    <property type="entry name" value="HTH_CROC1"/>
    <property type="match status" value="1"/>
</dbReference>
<dbReference type="SUPFAM" id="SSF55166">
    <property type="entry name" value="Hedgehog/DD-peptidase"/>
    <property type="match status" value="1"/>
</dbReference>
<dbReference type="InterPro" id="IPR036366">
    <property type="entry name" value="PGBDSf"/>
</dbReference>
<comment type="caution">
    <text evidence="3">The sequence shown here is derived from an EMBL/GenBank/DDBJ whole genome shotgun (WGS) entry which is preliminary data.</text>
</comment>
<dbReference type="AlphaFoldDB" id="A0A942V2R8"/>
<dbReference type="InterPro" id="IPR052179">
    <property type="entry name" value="DD-CPase-like"/>
</dbReference>
<feature type="domain" description="LysM" evidence="2">
    <location>
        <begin position="144"/>
        <end position="187"/>
    </location>
</feature>
<accession>A0A942V2R8</accession>
<dbReference type="SUPFAM" id="SSF54106">
    <property type="entry name" value="LysM domain"/>
    <property type="match status" value="2"/>
</dbReference>
<organism evidence="3 4">
    <name type="scientific">Anaeromonas frigoriresistens</name>
    <dbReference type="NCBI Taxonomy" id="2683708"/>
    <lineage>
        <taxon>Bacteria</taxon>
        <taxon>Bacillati</taxon>
        <taxon>Bacillota</taxon>
        <taxon>Tissierellia</taxon>
        <taxon>Tissierellales</taxon>
        <taxon>Thermohalobacteraceae</taxon>
        <taxon>Anaeromonas</taxon>
    </lineage>
</organism>
<dbReference type="Pfam" id="PF02557">
    <property type="entry name" value="VanY"/>
    <property type="match status" value="1"/>
</dbReference>
<dbReference type="PANTHER" id="PTHR34385">
    <property type="entry name" value="D-ALANYL-D-ALANINE CARBOXYPEPTIDASE"/>
    <property type="match status" value="1"/>
</dbReference>
<dbReference type="SMART" id="SM00257">
    <property type="entry name" value="LysM"/>
    <property type="match status" value="2"/>
</dbReference>
<keyword evidence="4" id="KW-1185">Reference proteome</keyword>
<dbReference type="Gene3D" id="3.10.350.10">
    <property type="entry name" value="LysM domain"/>
    <property type="match status" value="2"/>
</dbReference>
<proteinExistence type="predicted"/>
<dbReference type="Pfam" id="PF01476">
    <property type="entry name" value="LysM"/>
    <property type="match status" value="2"/>
</dbReference>
<keyword evidence="3" id="KW-0121">Carboxypeptidase</keyword>
<dbReference type="GO" id="GO:0006508">
    <property type="term" value="P:proteolysis"/>
    <property type="evidence" value="ECO:0007669"/>
    <property type="project" value="InterPro"/>
</dbReference>